<feature type="region of interest" description="Disordered" evidence="1">
    <location>
        <begin position="252"/>
        <end position="274"/>
    </location>
</feature>
<dbReference type="PANTHER" id="PTHR43464:SF3">
    <property type="entry name" value="SAM-DEPENDENT METHYLTRANSFERASE"/>
    <property type="match status" value="1"/>
</dbReference>
<protein>
    <submittedName>
        <fullName evidence="3">Class I SAM-dependent methyltransferase</fullName>
    </submittedName>
</protein>
<sequence>MPPCEAPPVDRQQISRLAHADHPIAAPLDDDSVGRLLARAVPGGSARVLDLGCGGGEWLLRALAGHPRLVAEGVDVSETALGRAREAAARLGVADRLTLHRADVARFAAAHRFDLVLCVGSTHAFGGLPATLAAAREHLAPGGRVLVGDGFWERDPSPEAVEMLGDLTDLPTTLDRVVADGWSPVGGHISTRRELDDYEWSWTGALATWALDHPGDPDRAQALATATAHRDGWLRAYRDCMGFVCLVLRPTDGQQPSGRREGRGGAGDVCRNRG</sequence>
<evidence type="ECO:0000256" key="1">
    <source>
        <dbReference type="SAM" id="MobiDB-lite"/>
    </source>
</evidence>
<dbReference type="InterPro" id="IPR041698">
    <property type="entry name" value="Methyltransf_25"/>
</dbReference>
<dbReference type="GO" id="GO:0032259">
    <property type="term" value="P:methylation"/>
    <property type="evidence" value="ECO:0007669"/>
    <property type="project" value="UniProtKB-KW"/>
</dbReference>
<dbReference type="CDD" id="cd02440">
    <property type="entry name" value="AdoMet_MTases"/>
    <property type="match status" value="1"/>
</dbReference>
<dbReference type="InterPro" id="IPR029063">
    <property type="entry name" value="SAM-dependent_MTases_sf"/>
</dbReference>
<keyword evidence="4" id="KW-1185">Reference proteome</keyword>
<dbReference type="Proteomes" id="UP001500610">
    <property type="component" value="Unassembled WGS sequence"/>
</dbReference>
<dbReference type="GO" id="GO:0008168">
    <property type="term" value="F:methyltransferase activity"/>
    <property type="evidence" value="ECO:0007669"/>
    <property type="project" value="UniProtKB-KW"/>
</dbReference>
<dbReference type="SUPFAM" id="SSF53335">
    <property type="entry name" value="S-adenosyl-L-methionine-dependent methyltransferases"/>
    <property type="match status" value="1"/>
</dbReference>
<keyword evidence="3" id="KW-0808">Transferase</keyword>
<gene>
    <name evidence="3" type="ORF">GCM10023257_07560</name>
</gene>
<proteinExistence type="predicted"/>
<dbReference type="PANTHER" id="PTHR43464">
    <property type="entry name" value="METHYLTRANSFERASE"/>
    <property type="match status" value="1"/>
</dbReference>
<feature type="domain" description="Methyltransferase" evidence="2">
    <location>
        <begin position="48"/>
        <end position="143"/>
    </location>
</feature>
<dbReference type="Pfam" id="PF13649">
    <property type="entry name" value="Methyltransf_25"/>
    <property type="match status" value="1"/>
</dbReference>
<accession>A0ABP9HLZ9</accession>
<dbReference type="EMBL" id="BAABIV010000003">
    <property type="protein sequence ID" value="GAA4973588.1"/>
    <property type="molecule type" value="Genomic_DNA"/>
</dbReference>
<evidence type="ECO:0000313" key="3">
    <source>
        <dbReference type="EMBL" id="GAA4973588.1"/>
    </source>
</evidence>
<keyword evidence="3" id="KW-0489">Methyltransferase</keyword>
<evidence type="ECO:0000313" key="4">
    <source>
        <dbReference type="Proteomes" id="UP001500610"/>
    </source>
</evidence>
<reference evidence="4" key="1">
    <citation type="journal article" date="2019" name="Int. J. Syst. Evol. Microbiol.">
        <title>The Global Catalogue of Microorganisms (GCM) 10K type strain sequencing project: providing services to taxonomists for standard genome sequencing and annotation.</title>
        <authorList>
            <consortium name="The Broad Institute Genomics Platform"/>
            <consortium name="The Broad Institute Genome Sequencing Center for Infectious Disease"/>
            <person name="Wu L."/>
            <person name="Ma J."/>
        </authorList>
    </citation>
    <scope>NUCLEOTIDE SEQUENCE [LARGE SCALE GENOMIC DNA]</scope>
    <source>
        <strain evidence="4">JCM 17657</strain>
    </source>
</reference>
<evidence type="ECO:0000259" key="2">
    <source>
        <dbReference type="Pfam" id="PF13649"/>
    </source>
</evidence>
<dbReference type="Gene3D" id="3.40.50.150">
    <property type="entry name" value="Vaccinia Virus protein VP39"/>
    <property type="match status" value="1"/>
</dbReference>
<comment type="caution">
    <text evidence="3">The sequence shown here is derived from an EMBL/GenBank/DDBJ whole genome shotgun (WGS) entry which is preliminary data.</text>
</comment>
<organism evidence="3 4">
    <name type="scientific">Streptomyces hyderabadensis</name>
    <dbReference type="NCBI Taxonomy" id="598549"/>
    <lineage>
        <taxon>Bacteria</taxon>
        <taxon>Bacillati</taxon>
        <taxon>Actinomycetota</taxon>
        <taxon>Actinomycetes</taxon>
        <taxon>Kitasatosporales</taxon>
        <taxon>Streptomycetaceae</taxon>
        <taxon>Streptomyces</taxon>
    </lineage>
</organism>
<name>A0ABP9HLZ9_9ACTN</name>